<proteinExistence type="predicted"/>
<sequence length="803" mass="90189">MMFKVFWICVFIQALSSVHSCSRRRRPAPQPCSWRTCYHDWRDAYSPGVRQGQCVYQSRYSTHLYKTNHGTAPCPASTSCNWRSQSRTRCSCREVQTCSLKSWGSWSGHVPTNQCSRQSRYRGWNEYNVRYREQDNSCSGIRSSCGNGEYDYRTLCSCRYAKCETLPWTSWSVVQTRPGHCITIARYQRQKKTIHYKTQVNNCNNIQPQTCPDDVTQVQERVVYCPALSNPVVGRWDRSQCSQGQQRCNSHCTLECTGLRGYKRTGNNPTTTCLSSGVWSSSDASCQDEQPPDITCPSPATFGTDVGKKYKTVILPEPQRAEDNSGKAPTVTTSVGKAQHVFDISEHAYEVVYTARDDAGLTRKCTWYVTIKDMEKPKVLECPKDVTIISAKDKERVSWDDPKFQDNYDPQPRIASNQHTGTFFYYGKTKITYTATDKSGNVATCQFNVIISVLHCPVFDPPRNGAHTCNLKVDEKYEHHLYCTTQCQQGYAYISDNVYEIYQCGNGVWTGFNNFPAKYNRFSDKSVRPWVDCTEEDNAAGVKKVINAYVGKCNENDPKSLEVIKQNFIAALNDFMIAKLVYCNKHQANCDVSNVKVYCGKSKRSGDVSRQVVSVEIVIRDKTSWKDKAKALQQHEMMKMDLDATELAADQKIVSKMGITGMHLEGYQSKLACKAGEILKVYQGDGDELARSSCVKCPEGTFYNEDEECIPCPEGTYQDGEGELSCTHCPEGTWTLGNQATNQTECIGVCGPGEYSQLGNGLANCIACPVGTYQPNFRQSSCLKCSSGKTITLRGAASKDDCQ</sequence>
<dbReference type="Pfam" id="PF07699">
    <property type="entry name" value="Ephrin_rec_like"/>
    <property type="match status" value="2"/>
</dbReference>
<dbReference type="SMART" id="SM00032">
    <property type="entry name" value="CCP"/>
    <property type="match status" value="2"/>
</dbReference>
<comment type="caution">
    <text evidence="4">The sequence shown here is derived from an EMBL/GenBank/DDBJ whole genome shotgun (WGS) entry which is preliminary data.</text>
</comment>
<comment type="caution">
    <text evidence="3">Lacks conserved residue(s) required for the propagation of feature annotation.</text>
</comment>
<dbReference type="Proteomes" id="UP001152795">
    <property type="component" value="Unassembled WGS sequence"/>
</dbReference>
<dbReference type="FunFam" id="2.10.50.10:FF:000018">
    <property type="entry name" value="Sushi, von Willebrand factor type A, EGF and pentraxin domain-containing 1"/>
    <property type="match status" value="1"/>
</dbReference>
<dbReference type="AlphaFoldDB" id="A0A7D9HPF4"/>
<dbReference type="InterPro" id="IPR035976">
    <property type="entry name" value="Sushi/SCR/CCP_sf"/>
</dbReference>
<dbReference type="PROSITE" id="PS50825">
    <property type="entry name" value="HYR"/>
    <property type="match status" value="2"/>
</dbReference>
<reference evidence="4" key="1">
    <citation type="submission" date="2020-04" db="EMBL/GenBank/DDBJ databases">
        <authorList>
            <person name="Alioto T."/>
            <person name="Alioto T."/>
            <person name="Gomez Garrido J."/>
        </authorList>
    </citation>
    <scope>NUCLEOTIDE SEQUENCE</scope>
    <source>
        <strain evidence="4">A484AB</strain>
    </source>
</reference>
<dbReference type="Pfam" id="PF02494">
    <property type="entry name" value="HYR"/>
    <property type="match status" value="2"/>
</dbReference>
<evidence type="ECO:0000313" key="4">
    <source>
        <dbReference type="EMBL" id="CAB3987624.1"/>
    </source>
</evidence>
<dbReference type="SUPFAM" id="SSF57535">
    <property type="entry name" value="Complement control module/SCR domain"/>
    <property type="match status" value="1"/>
</dbReference>
<dbReference type="PANTHER" id="PTHR24273">
    <property type="entry name" value="FI04643P-RELATED"/>
    <property type="match status" value="1"/>
</dbReference>
<dbReference type="OrthoDB" id="6019752at2759"/>
<dbReference type="PROSITE" id="PS50923">
    <property type="entry name" value="SUSHI"/>
    <property type="match status" value="1"/>
</dbReference>
<keyword evidence="2" id="KW-1015">Disulfide bond</keyword>
<gene>
    <name evidence="4" type="ORF">PACLA_8A022649</name>
</gene>
<dbReference type="InterPro" id="IPR011641">
    <property type="entry name" value="Tyr-kin_ephrin_A/B_rcpt-like"/>
</dbReference>
<evidence type="ECO:0000313" key="5">
    <source>
        <dbReference type="Proteomes" id="UP001152795"/>
    </source>
</evidence>
<name>A0A7D9HPF4_PARCT</name>
<dbReference type="InterPro" id="IPR003410">
    <property type="entry name" value="HYR_dom"/>
</dbReference>
<keyword evidence="5" id="KW-1185">Reference proteome</keyword>
<dbReference type="SUPFAM" id="SSF57184">
    <property type="entry name" value="Growth factor receptor domain"/>
    <property type="match status" value="1"/>
</dbReference>
<accession>A0A7D9HPF4</accession>
<dbReference type="InterPro" id="IPR000436">
    <property type="entry name" value="Sushi_SCR_CCP_dom"/>
</dbReference>
<keyword evidence="3" id="KW-0768">Sushi</keyword>
<dbReference type="CDD" id="cd00185">
    <property type="entry name" value="TNFRSF"/>
    <property type="match status" value="1"/>
</dbReference>
<dbReference type="Gene3D" id="2.10.70.10">
    <property type="entry name" value="Complement Module, domain 1"/>
    <property type="match status" value="1"/>
</dbReference>
<dbReference type="InterPro" id="IPR009030">
    <property type="entry name" value="Growth_fac_rcpt_cys_sf"/>
</dbReference>
<evidence type="ECO:0000256" key="1">
    <source>
        <dbReference type="ARBA" id="ARBA00022737"/>
    </source>
</evidence>
<organism evidence="4 5">
    <name type="scientific">Paramuricea clavata</name>
    <name type="common">Red gorgonian</name>
    <name type="synonym">Violescent sea-whip</name>
    <dbReference type="NCBI Taxonomy" id="317549"/>
    <lineage>
        <taxon>Eukaryota</taxon>
        <taxon>Metazoa</taxon>
        <taxon>Cnidaria</taxon>
        <taxon>Anthozoa</taxon>
        <taxon>Octocorallia</taxon>
        <taxon>Malacalcyonacea</taxon>
        <taxon>Plexauridae</taxon>
        <taxon>Paramuricea</taxon>
    </lineage>
</organism>
<evidence type="ECO:0000256" key="2">
    <source>
        <dbReference type="ARBA" id="ARBA00023157"/>
    </source>
</evidence>
<protein>
    <submittedName>
        <fullName evidence="4">Uncharacterized protein</fullName>
    </submittedName>
</protein>
<dbReference type="PANTHER" id="PTHR24273:SF32">
    <property type="entry name" value="HYALIN"/>
    <property type="match status" value="1"/>
</dbReference>
<evidence type="ECO:0000256" key="3">
    <source>
        <dbReference type="PROSITE-ProRule" id="PRU00302"/>
    </source>
</evidence>
<dbReference type="CDD" id="cd00033">
    <property type="entry name" value="CCP"/>
    <property type="match status" value="1"/>
</dbReference>
<dbReference type="EMBL" id="CACRXK020001204">
    <property type="protein sequence ID" value="CAB3987624.1"/>
    <property type="molecule type" value="Genomic_DNA"/>
</dbReference>
<dbReference type="Gene3D" id="2.10.50.10">
    <property type="entry name" value="Tumor Necrosis Factor Receptor, subunit A, domain 2"/>
    <property type="match status" value="2"/>
</dbReference>
<dbReference type="SMART" id="SM01411">
    <property type="entry name" value="Ephrin_rec_like"/>
    <property type="match status" value="2"/>
</dbReference>
<keyword evidence="1" id="KW-0677">Repeat</keyword>